<organism evidence="1 2">
    <name type="scientific">Quercus suber</name>
    <name type="common">Cork oak</name>
    <dbReference type="NCBI Taxonomy" id="58331"/>
    <lineage>
        <taxon>Eukaryota</taxon>
        <taxon>Viridiplantae</taxon>
        <taxon>Streptophyta</taxon>
        <taxon>Embryophyta</taxon>
        <taxon>Tracheophyta</taxon>
        <taxon>Spermatophyta</taxon>
        <taxon>Magnoliopsida</taxon>
        <taxon>eudicotyledons</taxon>
        <taxon>Gunneridae</taxon>
        <taxon>Pentapetalae</taxon>
        <taxon>rosids</taxon>
        <taxon>fabids</taxon>
        <taxon>Fagales</taxon>
        <taxon>Fagaceae</taxon>
        <taxon>Quercus</taxon>
    </lineage>
</organism>
<gene>
    <name evidence="1" type="primary">GA2OX6_1</name>
    <name evidence="1" type="ORF">CFP56_031116</name>
</gene>
<reference evidence="1 2" key="1">
    <citation type="journal article" date="2018" name="Sci. Data">
        <title>The draft genome sequence of cork oak.</title>
        <authorList>
            <person name="Ramos A.M."/>
            <person name="Usie A."/>
            <person name="Barbosa P."/>
            <person name="Barros P.M."/>
            <person name="Capote T."/>
            <person name="Chaves I."/>
            <person name="Simoes F."/>
            <person name="Abreu I."/>
            <person name="Carrasquinho I."/>
            <person name="Faro C."/>
            <person name="Guimaraes J.B."/>
            <person name="Mendonca D."/>
            <person name="Nobrega F."/>
            <person name="Rodrigues L."/>
            <person name="Saibo N.J.M."/>
            <person name="Varela M.C."/>
            <person name="Egas C."/>
            <person name="Matos J."/>
            <person name="Miguel C.M."/>
            <person name="Oliveira M.M."/>
            <person name="Ricardo C.P."/>
            <person name="Goncalves S."/>
        </authorList>
    </citation>
    <scope>NUCLEOTIDE SEQUENCE [LARGE SCALE GENOMIC DNA]</scope>
    <source>
        <strain evidence="2">cv. HL8</strain>
    </source>
</reference>
<name>A0AAW0LUQ0_QUESU</name>
<keyword evidence="2" id="KW-1185">Reference proteome</keyword>
<evidence type="ECO:0000313" key="2">
    <source>
        <dbReference type="Proteomes" id="UP000237347"/>
    </source>
</evidence>
<dbReference type="AlphaFoldDB" id="A0AAW0LUQ0"/>
<accession>A0AAW0LUQ0</accession>
<protein>
    <submittedName>
        <fullName evidence="1">Gibberellin 2-beta-dioxygenase 6</fullName>
    </submittedName>
</protein>
<dbReference type="EMBL" id="PKMF04000052">
    <property type="protein sequence ID" value="KAK7854771.1"/>
    <property type="molecule type" value="Genomic_DNA"/>
</dbReference>
<dbReference type="Proteomes" id="UP000237347">
    <property type="component" value="Unassembled WGS sequence"/>
</dbReference>
<comment type="caution">
    <text evidence="1">The sequence shown here is derived from an EMBL/GenBank/DDBJ whole genome shotgun (WGS) entry which is preliminary data.</text>
</comment>
<proteinExistence type="predicted"/>
<feature type="non-terminal residue" evidence="1">
    <location>
        <position position="1"/>
    </location>
</feature>
<sequence length="60" mass="6914">SIRSCDEFGFIKVINHGNPLGYHHINIGSREDMGELEYLLLNTHLYYIVEKSITISYDPS</sequence>
<evidence type="ECO:0000313" key="1">
    <source>
        <dbReference type="EMBL" id="KAK7854771.1"/>
    </source>
</evidence>